<dbReference type="OrthoDB" id="5588096at2759"/>
<feature type="compositionally biased region" description="Polar residues" evidence="1">
    <location>
        <begin position="295"/>
        <end position="308"/>
    </location>
</feature>
<dbReference type="GO" id="GO:1902716">
    <property type="term" value="C:cell cortex of growing cell tip"/>
    <property type="evidence" value="ECO:0007669"/>
    <property type="project" value="TreeGrafter"/>
</dbReference>
<dbReference type="InterPro" id="IPR013724">
    <property type="entry name" value="GIT_SHD"/>
</dbReference>
<evidence type="ECO:0000313" key="3">
    <source>
        <dbReference type="EMBL" id="KOS19136.1"/>
    </source>
</evidence>
<reference evidence="3 4" key="1">
    <citation type="submission" date="2015-07" db="EMBL/GenBank/DDBJ databases">
        <title>The genome of the fungus Escovopsis weberi, a specialized disease agent of ant agriculture.</title>
        <authorList>
            <person name="de Man T.J."/>
            <person name="Stajich J.E."/>
            <person name="Kubicek C.P."/>
            <person name="Chenthamara K."/>
            <person name="Atanasova L."/>
            <person name="Druzhinina I.S."/>
            <person name="Birnbaum S."/>
            <person name="Barribeau S.M."/>
            <person name="Teiling C."/>
            <person name="Suen G."/>
            <person name="Currie C."/>
            <person name="Gerardo N.M."/>
        </authorList>
    </citation>
    <scope>NUCLEOTIDE SEQUENCE [LARGE SCALE GENOMIC DNA]</scope>
</reference>
<dbReference type="InterPro" id="IPR039892">
    <property type="entry name" value="Spa2/Sph1"/>
</dbReference>
<feature type="domain" description="GIT Spa2 homology (SHD)" evidence="2">
    <location>
        <begin position="127"/>
        <end position="157"/>
    </location>
</feature>
<feature type="compositionally biased region" description="Basic and acidic residues" evidence="1">
    <location>
        <begin position="418"/>
        <end position="438"/>
    </location>
</feature>
<feature type="region of interest" description="Disordered" evidence="1">
    <location>
        <begin position="1"/>
        <end position="97"/>
    </location>
</feature>
<feature type="domain" description="GIT Spa2 homology (SHD)" evidence="2">
    <location>
        <begin position="184"/>
        <end position="214"/>
    </location>
</feature>
<dbReference type="Pfam" id="PF23742">
    <property type="entry name" value="VBS_C3G9"/>
    <property type="match status" value="1"/>
</dbReference>
<protein>
    <recommendedName>
        <fullName evidence="2">GIT Spa2 homology (SHD) domain-containing protein</fullName>
    </recommendedName>
</protein>
<dbReference type="InterPro" id="IPR056439">
    <property type="entry name" value="VBS_C3G9"/>
</dbReference>
<dbReference type="PANTHER" id="PTHR21601">
    <property type="entry name" value="SPA2 PROTEIN"/>
    <property type="match status" value="1"/>
</dbReference>
<dbReference type="PANTHER" id="PTHR21601:SF0">
    <property type="entry name" value="PROTEIN SPA2-RELATED"/>
    <property type="match status" value="1"/>
</dbReference>
<feature type="compositionally biased region" description="Low complexity" evidence="1">
    <location>
        <begin position="740"/>
        <end position="754"/>
    </location>
</feature>
<dbReference type="Pfam" id="PF08518">
    <property type="entry name" value="GIT_SHD"/>
    <property type="match status" value="2"/>
</dbReference>
<feature type="compositionally biased region" description="Pro residues" evidence="1">
    <location>
        <begin position="266"/>
        <end position="280"/>
    </location>
</feature>
<feature type="region of interest" description="Disordered" evidence="1">
    <location>
        <begin position="418"/>
        <end position="453"/>
    </location>
</feature>
<dbReference type="GO" id="GO:0005826">
    <property type="term" value="C:actomyosin contractile ring"/>
    <property type="evidence" value="ECO:0007669"/>
    <property type="project" value="TreeGrafter"/>
</dbReference>
<evidence type="ECO:0000259" key="2">
    <source>
        <dbReference type="SMART" id="SM00555"/>
    </source>
</evidence>
<sequence length="915" mass="100758">MNPGDRNVPLSPVSAGGSEWSFAKFAGTDDGHYPNRGNLVSPPSSGGSPENMSMNGFLHSPKSPGGPSPPSSVGRSSNGNPGYGRNDGPRGGPRPDADEAVLAEHYHALRVYLTSRDPNIKQPQNKARDKLLRLSSVQFYELSTDVYDELIRRQAVARTPPNAPNVPPSYLLPEKTFHPKRNQARQRLSSLGPPRFHDLSADVFYELERRYPHFVTGEIPRAGSSMSNRNGPVSRMGTPANGNMYPPRAEGRMRRPSEASSLGRGGPPPADPYGIPPSPGRPGMNGDFSRPMPRQPNQNKTIVPNKSTMIEEDDEGDDTFNPDESTMLRESKRISAMTSETDKKMIEDYQVQVQDLREKLDAMEDSMKKKEDELNSALDLERSRSSAVDSERQSLQDARSTLEVKLSEVQNLNESLKRELERVRDSHDQETSELRDQIRQSMGQAPPGSADDELKRENEKLRYSLHQQQQATEEVRSEAQECLREMRLLSERSASTYEKQIEMESLISHLEGEVRAWKDRYALTKTQLRNMKGSSVGSNIGNVDVAKHLRDQGFLDQTGLVVDVHVTKFQMAVDELLRSAREESPDEVTEAMKSVVVSVRRITRDIDESTPHGNEPNQRGKLRAKVSATANSLITTCKNFASSAGITPVLLVDAAASHLSVAVVDLLRLVKIRPTPSAELEQEEEAERGGDHDAELTPVEPAGGFFSSSHNFAEELVVDDPLPPPQTAFHGRGDIRASVESSAYSPAASPRASVDGYANEYQDPHGDRPNISNGYGVHRPDNALEDLKIYLGDQNALLVSDIQALINCIRSETSLSNISEAVKAISAIVDRMVAETRAGGYGDAVARLLASRDRLLNANRRGEEMANAGSRVGGAEWRSWMQTLPPIAFEIARESKEVAQKIGQSMSSSDLDDFS</sequence>
<feature type="region of interest" description="Disordered" evidence="1">
    <location>
        <begin position="677"/>
        <end position="698"/>
    </location>
</feature>
<dbReference type="EMBL" id="LGSR01000020">
    <property type="protein sequence ID" value="KOS19136.1"/>
    <property type="molecule type" value="Genomic_DNA"/>
</dbReference>
<gene>
    <name evidence="3" type="ORF">ESCO_000333</name>
</gene>
<accession>A0A0M8MTL2</accession>
<dbReference type="STRING" id="150374.A0A0M8MTL2"/>
<feature type="compositionally biased region" description="Low complexity" evidence="1">
    <location>
        <begin position="71"/>
        <end position="86"/>
    </location>
</feature>
<evidence type="ECO:0000256" key="1">
    <source>
        <dbReference type="SAM" id="MobiDB-lite"/>
    </source>
</evidence>
<feature type="region of interest" description="Disordered" evidence="1">
    <location>
        <begin position="740"/>
        <end position="773"/>
    </location>
</feature>
<dbReference type="GO" id="GO:0005078">
    <property type="term" value="F:MAP-kinase scaffold activity"/>
    <property type="evidence" value="ECO:0007669"/>
    <property type="project" value="TreeGrafter"/>
</dbReference>
<feature type="region of interest" description="Disordered" evidence="1">
    <location>
        <begin position="366"/>
        <end position="395"/>
    </location>
</feature>
<dbReference type="Gene3D" id="1.10.287.2610">
    <property type="match status" value="1"/>
</dbReference>
<feature type="compositionally biased region" description="Acidic residues" evidence="1">
    <location>
        <begin position="310"/>
        <end position="321"/>
    </location>
</feature>
<feature type="region of interest" description="Disordered" evidence="1">
    <location>
        <begin position="222"/>
        <end position="324"/>
    </location>
</feature>
<dbReference type="AlphaFoldDB" id="A0A0M8MTL2"/>
<proteinExistence type="predicted"/>
<organism evidence="3 4">
    <name type="scientific">Escovopsis weberi</name>
    <dbReference type="NCBI Taxonomy" id="150374"/>
    <lineage>
        <taxon>Eukaryota</taxon>
        <taxon>Fungi</taxon>
        <taxon>Dikarya</taxon>
        <taxon>Ascomycota</taxon>
        <taxon>Pezizomycotina</taxon>
        <taxon>Sordariomycetes</taxon>
        <taxon>Hypocreomycetidae</taxon>
        <taxon>Hypocreales</taxon>
        <taxon>Hypocreaceae</taxon>
        <taxon>Escovopsis</taxon>
    </lineage>
</organism>
<evidence type="ECO:0000313" key="4">
    <source>
        <dbReference type="Proteomes" id="UP000053831"/>
    </source>
</evidence>
<feature type="compositionally biased region" description="Polar residues" evidence="1">
    <location>
        <begin position="41"/>
        <end position="54"/>
    </location>
</feature>
<comment type="caution">
    <text evidence="3">The sequence shown here is derived from an EMBL/GenBank/DDBJ whole genome shotgun (WGS) entry which is preliminary data.</text>
</comment>
<keyword evidence="4" id="KW-1185">Reference proteome</keyword>
<dbReference type="SMART" id="SM00555">
    <property type="entry name" value="GIT"/>
    <property type="match status" value="2"/>
</dbReference>
<dbReference type="Proteomes" id="UP000053831">
    <property type="component" value="Unassembled WGS sequence"/>
</dbReference>
<name>A0A0M8MTL2_ESCWE</name>